<dbReference type="InterPro" id="IPR008265">
    <property type="entry name" value="Lipase_GDSL_AS"/>
</dbReference>
<dbReference type="RefSeq" id="WP_118990906.1">
    <property type="nucleotide sequence ID" value="NZ_CP023434.1"/>
</dbReference>
<evidence type="ECO:0000313" key="3">
    <source>
        <dbReference type="Proteomes" id="UP000263232"/>
    </source>
</evidence>
<dbReference type="OrthoDB" id="9794725at2"/>
<accession>A0A347WLP9</accession>
<dbReference type="GO" id="GO:0004622">
    <property type="term" value="F:phosphatidylcholine lysophospholipase activity"/>
    <property type="evidence" value="ECO:0007669"/>
    <property type="project" value="TreeGrafter"/>
</dbReference>
<evidence type="ECO:0000313" key="2">
    <source>
        <dbReference type="EMBL" id="AXY26006.1"/>
    </source>
</evidence>
<dbReference type="PROSITE" id="PS01098">
    <property type="entry name" value="LIPASE_GDSL_SER"/>
    <property type="match status" value="1"/>
</dbReference>
<keyword evidence="3" id="KW-1185">Reference proteome</keyword>
<dbReference type="KEGG" id="abae:CL176_08335"/>
<dbReference type="Gene3D" id="3.40.50.1110">
    <property type="entry name" value="SGNH hydrolase"/>
    <property type="match status" value="1"/>
</dbReference>
<feature type="domain" description="SGNH hydrolase-type esterase" evidence="1">
    <location>
        <begin position="6"/>
        <end position="194"/>
    </location>
</feature>
<dbReference type="PANTHER" id="PTHR30383:SF5">
    <property type="entry name" value="SGNH HYDROLASE-TYPE ESTERASE DOMAIN-CONTAINING PROTEIN"/>
    <property type="match status" value="1"/>
</dbReference>
<proteinExistence type="predicted"/>
<dbReference type="EMBL" id="CP023434">
    <property type="protein sequence ID" value="AXY26006.1"/>
    <property type="molecule type" value="Genomic_DNA"/>
</dbReference>
<dbReference type="InterPro" id="IPR051532">
    <property type="entry name" value="Ester_Hydrolysis_Enzymes"/>
</dbReference>
<gene>
    <name evidence="2" type="ORF">CL176_08335</name>
</gene>
<dbReference type="Pfam" id="PF13472">
    <property type="entry name" value="Lipase_GDSL_2"/>
    <property type="match status" value="1"/>
</dbReference>
<dbReference type="Proteomes" id="UP000263232">
    <property type="component" value="Chromosome"/>
</dbReference>
<evidence type="ECO:0000259" key="1">
    <source>
        <dbReference type="Pfam" id="PF13472"/>
    </source>
</evidence>
<dbReference type="InterPro" id="IPR013830">
    <property type="entry name" value="SGNH_hydro"/>
</dbReference>
<dbReference type="AlphaFoldDB" id="A0A347WLP9"/>
<reference evidence="2 3" key="1">
    <citation type="submission" date="2017-09" db="EMBL/GenBank/DDBJ databases">
        <title>Complete genome sequence of Oxytococcus suis strain ZY16052.</title>
        <authorList>
            <person name="Li F."/>
        </authorList>
    </citation>
    <scope>NUCLEOTIDE SEQUENCE [LARGE SCALE GENOMIC DNA]</scope>
    <source>
        <strain evidence="2 3">ZY16052</strain>
    </source>
</reference>
<organism evidence="2 3">
    <name type="scientific">Suicoccus acidiformans</name>
    <dbReference type="NCBI Taxonomy" id="2036206"/>
    <lineage>
        <taxon>Bacteria</taxon>
        <taxon>Bacillati</taxon>
        <taxon>Bacillota</taxon>
        <taxon>Bacilli</taxon>
        <taxon>Lactobacillales</taxon>
        <taxon>Aerococcaceae</taxon>
        <taxon>Suicoccus</taxon>
    </lineage>
</organism>
<dbReference type="PANTHER" id="PTHR30383">
    <property type="entry name" value="THIOESTERASE 1/PROTEASE 1/LYSOPHOSPHOLIPASE L1"/>
    <property type="match status" value="1"/>
</dbReference>
<protein>
    <recommendedName>
        <fullName evidence="1">SGNH hydrolase-type esterase domain-containing protein</fullName>
    </recommendedName>
</protein>
<dbReference type="GO" id="GO:0006629">
    <property type="term" value="P:lipid metabolic process"/>
    <property type="evidence" value="ECO:0007669"/>
    <property type="project" value="InterPro"/>
</dbReference>
<dbReference type="InterPro" id="IPR036514">
    <property type="entry name" value="SGNH_hydro_sf"/>
</dbReference>
<sequence>MKHLLFIGDSITDAGRRPYFGCDLGQGYVTMIAHELFNIYSEPIQITNRGIGGDRLADMKHRWQHHALDQPYDLISIAIGINDIWHRLSEGLTMNQSILEQFEMNYRSILQQTIDHSPSTQFVLMGVYVLPYPDKRQTWLPYVQEMNQRIQNLAHEFAAPYVDLQAAMTEAYHKVPVETLVAADGIHPKTYGQHILANAWLHSVNVKDFINIHK</sequence>
<dbReference type="SUPFAM" id="SSF52266">
    <property type="entry name" value="SGNH hydrolase"/>
    <property type="match status" value="1"/>
</dbReference>
<name>A0A347WLP9_9LACT</name>
<dbReference type="CDD" id="cd01834">
    <property type="entry name" value="SGNH_hydrolase_like_2"/>
    <property type="match status" value="1"/>
</dbReference>